<proteinExistence type="predicted"/>
<dbReference type="InterPro" id="IPR013154">
    <property type="entry name" value="ADH-like_N"/>
</dbReference>
<dbReference type="RefSeq" id="WP_136428395.1">
    <property type="nucleotide sequence ID" value="NZ_SSSM01000005.1"/>
</dbReference>
<organism evidence="2 3">
    <name type="scientific">Naasia lichenicola</name>
    <dbReference type="NCBI Taxonomy" id="2565933"/>
    <lineage>
        <taxon>Bacteria</taxon>
        <taxon>Bacillati</taxon>
        <taxon>Actinomycetota</taxon>
        <taxon>Actinomycetes</taxon>
        <taxon>Micrococcales</taxon>
        <taxon>Microbacteriaceae</taxon>
        <taxon>Naasia</taxon>
    </lineage>
</organism>
<gene>
    <name evidence="2" type="ORF">E6C64_15475</name>
</gene>
<evidence type="ECO:0000313" key="3">
    <source>
        <dbReference type="Proteomes" id="UP000309133"/>
    </source>
</evidence>
<dbReference type="Pfam" id="PF08240">
    <property type="entry name" value="ADH_N"/>
    <property type="match status" value="1"/>
</dbReference>
<comment type="caution">
    <text evidence="2">The sequence shown here is derived from an EMBL/GenBank/DDBJ whole genome shotgun (WGS) entry which is preliminary data.</text>
</comment>
<dbReference type="GO" id="GO:0016491">
    <property type="term" value="F:oxidoreductase activity"/>
    <property type="evidence" value="ECO:0007669"/>
    <property type="project" value="InterPro"/>
</dbReference>
<name>A0A4V3WT18_9MICO</name>
<dbReference type="PANTHER" id="PTHR44013">
    <property type="entry name" value="ZINC-TYPE ALCOHOL DEHYDROGENASE-LIKE PROTEIN C16A3.02C"/>
    <property type="match status" value="1"/>
</dbReference>
<dbReference type="AlphaFoldDB" id="A0A4V3WT18"/>
<dbReference type="PANTHER" id="PTHR44013:SF1">
    <property type="entry name" value="ZINC-TYPE ALCOHOL DEHYDROGENASE-LIKE PROTEIN C16A3.02C"/>
    <property type="match status" value="1"/>
</dbReference>
<evidence type="ECO:0000313" key="2">
    <source>
        <dbReference type="EMBL" id="THG30037.1"/>
    </source>
</evidence>
<feature type="domain" description="Enoyl reductase (ER)" evidence="1">
    <location>
        <begin position="10"/>
        <end position="315"/>
    </location>
</feature>
<dbReference type="InterPro" id="IPR052733">
    <property type="entry name" value="Chloroplast_QOR"/>
</dbReference>
<accession>A0A4V3WT18</accession>
<dbReference type="SUPFAM" id="SSF50129">
    <property type="entry name" value="GroES-like"/>
    <property type="match status" value="1"/>
</dbReference>
<dbReference type="InterPro" id="IPR020843">
    <property type="entry name" value="ER"/>
</dbReference>
<protein>
    <submittedName>
        <fullName evidence="2">NADP-dependent oxidoreductase</fullName>
    </submittedName>
</protein>
<keyword evidence="3" id="KW-1185">Reference proteome</keyword>
<dbReference type="SMART" id="SM00829">
    <property type="entry name" value="PKS_ER"/>
    <property type="match status" value="1"/>
</dbReference>
<dbReference type="InterPro" id="IPR011032">
    <property type="entry name" value="GroES-like_sf"/>
</dbReference>
<dbReference type="Pfam" id="PF13602">
    <property type="entry name" value="ADH_zinc_N_2"/>
    <property type="match status" value="1"/>
</dbReference>
<dbReference type="CDD" id="cd05289">
    <property type="entry name" value="MDR_like_2"/>
    <property type="match status" value="1"/>
</dbReference>
<dbReference type="InterPro" id="IPR036291">
    <property type="entry name" value="NAD(P)-bd_dom_sf"/>
</dbReference>
<reference evidence="2 3" key="1">
    <citation type="submission" date="2019-04" db="EMBL/GenBank/DDBJ databases">
        <authorList>
            <person name="Jiang L."/>
        </authorList>
    </citation>
    <scope>NUCLEOTIDE SEQUENCE [LARGE SCALE GENOMIC DNA]</scope>
    <source>
        <strain evidence="2 3">YIM 131853</strain>
    </source>
</reference>
<dbReference type="OrthoDB" id="3175656at2"/>
<evidence type="ECO:0000259" key="1">
    <source>
        <dbReference type="SMART" id="SM00829"/>
    </source>
</evidence>
<dbReference type="SUPFAM" id="SSF51735">
    <property type="entry name" value="NAD(P)-binding Rossmann-fold domains"/>
    <property type="match status" value="1"/>
</dbReference>
<dbReference type="Gene3D" id="3.40.50.720">
    <property type="entry name" value="NAD(P)-binding Rossmann-like Domain"/>
    <property type="match status" value="1"/>
</dbReference>
<dbReference type="EMBL" id="SSSM01000005">
    <property type="protein sequence ID" value="THG30037.1"/>
    <property type="molecule type" value="Genomic_DNA"/>
</dbReference>
<sequence length="320" mass="32841">MKAIQYHALGGPEVLRYEDVEQPVPGVGEVRIRVAGSAFNAADNGIRWGRLPIPVTLPHIPGYDVSGTVDAVGGTLGGAVRNDESGISVGDSVVGFLPMTDNGSAAEYVIAPSSVLTKAPSNIPLADAAALPSVGLTAWQALFDEAALVAGQRVLIVGAGGAVGGIAVQLATSIGAYVIATASPRSSATVTAAGADIVIDHTTTSVADAMTEPVDVLLNLAPIEQQEFVDLVGHVRDGGVVVSTTAWMPAPADEDRQVRSTIIYVRSDVDELTKLVSMIDGGELRLEAPRRVPLGELIGIHAQADAGELRGKIVAVPDPA</sequence>
<dbReference type="Proteomes" id="UP000309133">
    <property type="component" value="Unassembled WGS sequence"/>
</dbReference>
<dbReference type="Gene3D" id="3.90.180.10">
    <property type="entry name" value="Medium-chain alcohol dehydrogenases, catalytic domain"/>
    <property type="match status" value="1"/>
</dbReference>